<gene>
    <name evidence="4" type="ordered locus">AM1_A0316</name>
</gene>
<evidence type="ECO:0000256" key="2">
    <source>
        <dbReference type="ARBA" id="ARBA00022803"/>
    </source>
</evidence>
<keyword evidence="1" id="KW-0677">Repeat</keyword>
<dbReference type="RefSeq" id="WP_012166808.1">
    <property type="nucleotide sequence ID" value="NC_009926.1"/>
</dbReference>
<dbReference type="SMART" id="SM00028">
    <property type="entry name" value="TPR"/>
    <property type="match status" value="3"/>
</dbReference>
<keyword evidence="2 3" id="KW-0802">TPR repeat</keyword>
<name>A8ZKW6_ACAM1</name>
<geneLocation type="plasmid" evidence="4 5">
    <name>pREB1</name>
</geneLocation>
<protein>
    <submittedName>
        <fullName evidence="4">TPR domain protein</fullName>
    </submittedName>
</protein>
<feature type="repeat" description="TPR" evidence="3">
    <location>
        <begin position="110"/>
        <end position="143"/>
    </location>
</feature>
<organism evidence="4 5">
    <name type="scientific">Acaryochloris marina (strain MBIC 11017)</name>
    <dbReference type="NCBI Taxonomy" id="329726"/>
    <lineage>
        <taxon>Bacteria</taxon>
        <taxon>Bacillati</taxon>
        <taxon>Cyanobacteriota</taxon>
        <taxon>Cyanophyceae</taxon>
        <taxon>Acaryochloridales</taxon>
        <taxon>Acaryochloridaceae</taxon>
        <taxon>Acaryochloris</taxon>
    </lineage>
</organism>
<dbReference type="InterPro" id="IPR019734">
    <property type="entry name" value="TPR_rpt"/>
</dbReference>
<dbReference type="HOGENOM" id="CLU_138960_0_0_3"/>
<dbReference type="InterPro" id="IPR050498">
    <property type="entry name" value="Ycf3"/>
</dbReference>
<dbReference type="Gene3D" id="1.25.40.10">
    <property type="entry name" value="Tetratricopeptide repeat domain"/>
    <property type="match status" value="1"/>
</dbReference>
<evidence type="ECO:0000313" key="4">
    <source>
        <dbReference type="EMBL" id="ABW31434.1"/>
    </source>
</evidence>
<proteinExistence type="predicted"/>
<dbReference type="PANTHER" id="PTHR44858:SF1">
    <property type="entry name" value="UDP-N-ACETYLGLUCOSAMINE--PEPTIDE N-ACETYLGLUCOSAMINYLTRANSFERASE SPINDLY-RELATED"/>
    <property type="match status" value="1"/>
</dbReference>
<reference evidence="4 5" key="1">
    <citation type="journal article" date="2008" name="Proc. Natl. Acad. Sci. U.S.A.">
        <title>Niche adaptation and genome expansion in the chlorophyll d-producing cyanobacterium Acaryochloris marina.</title>
        <authorList>
            <person name="Swingley W.D."/>
            <person name="Chen M."/>
            <person name="Cheung P.C."/>
            <person name="Conrad A.L."/>
            <person name="Dejesa L.C."/>
            <person name="Hao J."/>
            <person name="Honchak B.M."/>
            <person name="Karbach L.E."/>
            <person name="Kurdoglu A."/>
            <person name="Lahiri S."/>
            <person name="Mastrian S.D."/>
            <person name="Miyashita H."/>
            <person name="Page L."/>
            <person name="Ramakrishna P."/>
            <person name="Satoh S."/>
            <person name="Sattley W.M."/>
            <person name="Shimada Y."/>
            <person name="Taylor H.L."/>
            <person name="Tomo T."/>
            <person name="Tsuchiya T."/>
            <person name="Wang Z.T."/>
            <person name="Raymond J."/>
            <person name="Mimuro M."/>
            <person name="Blankenship R.E."/>
            <person name="Touchman J.W."/>
        </authorList>
    </citation>
    <scope>NUCLEOTIDE SEQUENCE [LARGE SCALE GENOMIC DNA]</scope>
    <source>
        <strain evidence="5">MBIC 11017</strain>
        <plasmid evidence="5">Plasmid pREB1</plasmid>
    </source>
</reference>
<dbReference type="PROSITE" id="PS50005">
    <property type="entry name" value="TPR"/>
    <property type="match status" value="2"/>
</dbReference>
<dbReference type="GO" id="GO:0046813">
    <property type="term" value="P:receptor-mediated virion attachment to host cell"/>
    <property type="evidence" value="ECO:0007669"/>
    <property type="project" value="TreeGrafter"/>
</dbReference>
<dbReference type="OrthoDB" id="9815040at2"/>
<dbReference type="Proteomes" id="UP000000268">
    <property type="component" value="Plasmid pREB1"/>
</dbReference>
<feature type="repeat" description="TPR" evidence="3">
    <location>
        <begin position="76"/>
        <end position="109"/>
    </location>
</feature>
<evidence type="ECO:0000256" key="1">
    <source>
        <dbReference type="ARBA" id="ARBA00022737"/>
    </source>
</evidence>
<dbReference type="PANTHER" id="PTHR44858">
    <property type="entry name" value="TETRATRICOPEPTIDE REPEAT PROTEIN 6"/>
    <property type="match status" value="1"/>
</dbReference>
<sequence length="161" mass="17453">MLHKPIRVYFTVAIAAMLLSLGQGISILHPSPLATAAPNPQSNPHYTAAISRLEQEDLQGAMAELNQAIQIDPSLSEAYALRGVLFMGEKNFQEAAEDFAQVTRLQPKSAEAHLNLAKSQLMLKDYQAALQSATKATQLDPQNQSAALLVKMIPHLAKPAQ</sequence>
<keyword evidence="5" id="KW-1185">Reference proteome</keyword>
<evidence type="ECO:0000313" key="5">
    <source>
        <dbReference type="Proteomes" id="UP000000268"/>
    </source>
</evidence>
<keyword evidence="4" id="KW-0614">Plasmid</keyword>
<dbReference type="KEGG" id="amr:AM1_A0316"/>
<dbReference type="GO" id="GO:0009279">
    <property type="term" value="C:cell outer membrane"/>
    <property type="evidence" value="ECO:0007669"/>
    <property type="project" value="TreeGrafter"/>
</dbReference>
<dbReference type="InterPro" id="IPR011990">
    <property type="entry name" value="TPR-like_helical_dom_sf"/>
</dbReference>
<dbReference type="EMBL" id="CP000838">
    <property type="protein sequence ID" value="ABW31434.1"/>
    <property type="molecule type" value="Genomic_DNA"/>
</dbReference>
<dbReference type="SUPFAM" id="SSF48452">
    <property type="entry name" value="TPR-like"/>
    <property type="match status" value="1"/>
</dbReference>
<evidence type="ECO:0000256" key="3">
    <source>
        <dbReference type="PROSITE-ProRule" id="PRU00339"/>
    </source>
</evidence>
<dbReference type="Pfam" id="PF13432">
    <property type="entry name" value="TPR_16"/>
    <property type="match status" value="1"/>
</dbReference>
<accession>A8ZKW6</accession>
<dbReference type="AlphaFoldDB" id="A8ZKW6"/>